<accession>A0A319CH73</accession>
<proteinExistence type="predicted"/>
<name>A0A319CH73_9EURO</name>
<organism evidence="1 2">
    <name type="scientific">Aspergillus uvarum CBS 121591</name>
    <dbReference type="NCBI Taxonomy" id="1448315"/>
    <lineage>
        <taxon>Eukaryota</taxon>
        <taxon>Fungi</taxon>
        <taxon>Dikarya</taxon>
        <taxon>Ascomycota</taxon>
        <taxon>Pezizomycotina</taxon>
        <taxon>Eurotiomycetes</taxon>
        <taxon>Eurotiomycetidae</taxon>
        <taxon>Eurotiales</taxon>
        <taxon>Aspergillaceae</taxon>
        <taxon>Aspergillus</taxon>
        <taxon>Aspergillus subgen. Circumdati</taxon>
    </lineage>
</organism>
<dbReference type="EMBL" id="KZ821683">
    <property type="protein sequence ID" value="PYH84574.1"/>
    <property type="molecule type" value="Genomic_DNA"/>
</dbReference>
<evidence type="ECO:0000313" key="2">
    <source>
        <dbReference type="Proteomes" id="UP000248340"/>
    </source>
</evidence>
<gene>
    <name evidence="1" type="ORF">BO82DRAFT_389975</name>
</gene>
<dbReference type="VEuPathDB" id="FungiDB:BO82DRAFT_389975"/>
<keyword evidence="2" id="KW-1185">Reference proteome</keyword>
<dbReference type="AlphaFoldDB" id="A0A319CH73"/>
<sequence>MSPTSILDLPAEILSQILHQILFYTTPNHRTFREPGVNTTALLLTCRQFYRLILPVHYRELEFSHLYRQKASCLLRSLLSNSRLLQLVRSLKVVLQRSWMHDCLAIEDYTAAAEVLRLFRGVRVHTLEICGEALFSPEDWERLQDNVALQRPSADHVIDFSIAFDDLIEVGTPETATKFKEFYAWLQAHPHALRRMVFGDIIFHELGLGEFRATAFPNLHTIVCPTHYVLSVPNPRVYWPTATVHDQLLGPAVQTFVWDLTSYQQQHGAGLWDFDEKDEQWLLALAEGAAADQGTALKTIQIDFSPETDRTGGMSPEEYPWDRIERLQQAICALGIELEYSTPVLTRE</sequence>
<dbReference type="Proteomes" id="UP000248340">
    <property type="component" value="Unassembled WGS sequence"/>
</dbReference>
<dbReference type="RefSeq" id="XP_025494774.1">
    <property type="nucleotide sequence ID" value="XM_025638489.1"/>
</dbReference>
<dbReference type="GeneID" id="37141231"/>
<evidence type="ECO:0008006" key="3">
    <source>
        <dbReference type="Google" id="ProtNLM"/>
    </source>
</evidence>
<reference evidence="1 2" key="1">
    <citation type="submission" date="2016-12" db="EMBL/GenBank/DDBJ databases">
        <title>The genomes of Aspergillus section Nigri reveals drivers in fungal speciation.</title>
        <authorList>
            <consortium name="DOE Joint Genome Institute"/>
            <person name="Vesth T.C."/>
            <person name="Nybo J."/>
            <person name="Theobald S."/>
            <person name="Brandl J."/>
            <person name="Frisvad J.C."/>
            <person name="Nielsen K.F."/>
            <person name="Lyhne E.K."/>
            <person name="Kogle M.E."/>
            <person name="Kuo A."/>
            <person name="Riley R."/>
            <person name="Clum A."/>
            <person name="Nolan M."/>
            <person name="Lipzen A."/>
            <person name="Salamov A."/>
            <person name="Henrissat B."/>
            <person name="Wiebenga A."/>
            <person name="De Vries R.P."/>
            <person name="Grigoriev I.V."/>
            <person name="Mortensen U.H."/>
            <person name="Andersen M.R."/>
            <person name="Baker S.E."/>
        </authorList>
    </citation>
    <scope>NUCLEOTIDE SEQUENCE [LARGE SCALE GENOMIC DNA]</scope>
    <source>
        <strain evidence="1 2">CBS 121591</strain>
    </source>
</reference>
<evidence type="ECO:0000313" key="1">
    <source>
        <dbReference type="EMBL" id="PYH84574.1"/>
    </source>
</evidence>
<dbReference type="OrthoDB" id="5139510at2759"/>
<protein>
    <recommendedName>
        <fullName evidence="3">F-box domain-containing protein</fullName>
    </recommendedName>
</protein>